<gene>
    <name evidence="2" type="ORF">SAMN05444410_103194</name>
</gene>
<keyword evidence="2" id="KW-0378">Hydrolase</keyword>
<evidence type="ECO:0000313" key="2">
    <source>
        <dbReference type="EMBL" id="SDW52538.1"/>
    </source>
</evidence>
<dbReference type="SUPFAM" id="SSF56219">
    <property type="entry name" value="DNase I-like"/>
    <property type="match status" value="1"/>
</dbReference>
<dbReference type="GO" id="GO:0004527">
    <property type="term" value="F:exonuclease activity"/>
    <property type="evidence" value="ECO:0007669"/>
    <property type="project" value="UniProtKB-KW"/>
</dbReference>
<dbReference type="Proteomes" id="UP000198711">
    <property type="component" value="Unassembled WGS sequence"/>
</dbReference>
<protein>
    <submittedName>
        <fullName evidence="2">Exonuclease III</fullName>
    </submittedName>
</protein>
<reference evidence="2 3" key="1">
    <citation type="submission" date="2016-10" db="EMBL/GenBank/DDBJ databases">
        <authorList>
            <person name="Varghese N."/>
            <person name="Submissions S."/>
        </authorList>
    </citation>
    <scope>NUCLEOTIDE SEQUENCE [LARGE SCALE GENOMIC DNA]</scope>
    <source>
        <strain evidence="2 3">DSM 25353</strain>
    </source>
</reference>
<dbReference type="EMBL" id="FNNO01000003">
    <property type="protein sequence ID" value="SDW52538.1"/>
    <property type="molecule type" value="Genomic_DNA"/>
</dbReference>
<keyword evidence="2" id="KW-0269">Exonuclease</keyword>
<proteinExistence type="predicted"/>
<comment type="caution">
    <text evidence="2">The sequence shown here is derived from an EMBL/GenBank/DDBJ whole genome shotgun (WGS) entry which is preliminary data.</text>
</comment>
<keyword evidence="3" id="KW-1185">Reference proteome</keyword>
<name>A0A8X8LAQ2_9BACT</name>
<sequence length="268" mass="30421">MKALSWNTLFAGIDTGSTKRRELQIEVVNALKPDIFLMQEAKGFELNGQKLLFETEDAINMRGFLGRAIHTGQNTLIFINPSYKVHAFDYDNIHFHHVATFLTVVVPGFSLPIQFASVHLSPVGVEIRRREAAYLMQLADPAKLSLITGDFNSLSPHDNEPENWETLSLHYRSRYFEGFEKKADRSVLEKFEAAGFIDCGHQANTTNQNTVPTKSYLNAEFVPFRCDYALASNMLAKRLKNFDVIKTDKTDLASDHYPIFMEFDSEGT</sequence>
<dbReference type="Pfam" id="PF03372">
    <property type="entry name" value="Exo_endo_phos"/>
    <property type="match status" value="1"/>
</dbReference>
<organism evidence="2 3">
    <name type="scientific">Hydrobacter penzbergensis</name>
    <dbReference type="NCBI Taxonomy" id="1235997"/>
    <lineage>
        <taxon>Bacteria</taxon>
        <taxon>Pseudomonadati</taxon>
        <taxon>Bacteroidota</taxon>
        <taxon>Chitinophagia</taxon>
        <taxon>Chitinophagales</taxon>
        <taxon>Chitinophagaceae</taxon>
        <taxon>Hydrobacter</taxon>
    </lineage>
</organism>
<accession>A0A8X8LAQ2</accession>
<keyword evidence="2" id="KW-0540">Nuclease</keyword>
<dbReference type="RefSeq" id="WP_092722806.1">
    <property type="nucleotide sequence ID" value="NZ_FNNO01000003.1"/>
</dbReference>
<dbReference type="InterPro" id="IPR005135">
    <property type="entry name" value="Endo/exonuclease/phosphatase"/>
</dbReference>
<dbReference type="Gene3D" id="3.60.10.10">
    <property type="entry name" value="Endonuclease/exonuclease/phosphatase"/>
    <property type="match status" value="1"/>
</dbReference>
<evidence type="ECO:0000259" key="1">
    <source>
        <dbReference type="Pfam" id="PF03372"/>
    </source>
</evidence>
<evidence type="ECO:0000313" key="3">
    <source>
        <dbReference type="Proteomes" id="UP000198711"/>
    </source>
</evidence>
<dbReference type="InterPro" id="IPR036691">
    <property type="entry name" value="Endo/exonu/phosph_ase_sf"/>
</dbReference>
<dbReference type="AlphaFoldDB" id="A0A8X8LAQ2"/>
<feature type="domain" description="Endonuclease/exonuclease/phosphatase" evidence="1">
    <location>
        <begin position="4"/>
        <end position="235"/>
    </location>
</feature>